<accession>A0A2V1D172</accession>
<sequence length="458" mass="51541">MEKRVPRAESVTERRPSISPASHSLTAARSRRKPSTSARGLVMRRKSSFRSTTSTFVARRSSSPDLFKDPQPVSVFCSTSDGLSWYHPWLRSQLDNLPHTVRQLRVGEGTLREDNGFERVFTAVAAFIHDTEAVTIDDVVEHLRKTLKLETTPESSNAQRLLVFAILGWQSMLYRPAFNTCSLHELAVHEYDVHSDSGLVFDTHKVSVELSDRPLFAVLKGFGNLLPAPSPNIAQVASENSKAATTWLAIDPAETNAYLLQTLLHIQIRWVDCLALHLDYNKSERTLSLFSYPSFCITALESHGAIYAFASAEKRSFDPRASEGDISQFMREVLLSYRLLFGQHDPSRKLFKHTLKPTGQTPDELLSILCMEKNINQTLTPNLPLYITAQHFPVLSERIQLIATDLKACRPSSMGELLHDRRDKLQYWTFWLVSIIGGISIVLSLIQVILQGIQLAKA</sequence>
<dbReference type="Proteomes" id="UP000244855">
    <property type="component" value="Unassembled WGS sequence"/>
</dbReference>
<proteinExistence type="predicted"/>
<dbReference type="AlphaFoldDB" id="A0A2V1D172"/>
<feature type="transmembrane region" description="Helical" evidence="2">
    <location>
        <begin position="428"/>
        <end position="450"/>
    </location>
</feature>
<protein>
    <submittedName>
        <fullName evidence="3">Uncharacterized protein</fullName>
    </submittedName>
</protein>
<keyword evidence="4" id="KW-1185">Reference proteome</keyword>
<keyword evidence="2" id="KW-1133">Transmembrane helix</keyword>
<gene>
    <name evidence="3" type="ORF">DM02DRAFT_606169</name>
</gene>
<feature type="region of interest" description="Disordered" evidence="1">
    <location>
        <begin position="1"/>
        <end position="41"/>
    </location>
</feature>
<name>A0A2V1D172_9PLEO</name>
<evidence type="ECO:0000313" key="4">
    <source>
        <dbReference type="Proteomes" id="UP000244855"/>
    </source>
</evidence>
<feature type="compositionally biased region" description="Basic and acidic residues" evidence="1">
    <location>
        <begin position="1"/>
        <end position="16"/>
    </location>
</feature>
<evidence type="ECO:0000313" key="3">
    <source>
        <dbReference type="EMBL" id="PVH91782.1"/>
    </source>
</evidence>
<organism evidence="3 4">
    <name type="scientific">Periconia macrospinosa</name>
    <dbReference type="NCBI Taxonomy" id="97972"/>
    <lineage>
        <taxon>Eukaryota</taxon>
        <taxon>Fungi</taxon>
        <taxon>Dikarya</taxon>
        <taxon>Ascomycota</taxon>
        <taxon>Pezizomycotina</taxon>
        <taxon>Dothideomycetes</taxon>
        <taxon>Pleosporomycetidae</taxon>
        <taxon>Pleosporales</taxon>
        <taxon>Massarineae</taxon>
        <taxon>Periconiaceae</taxon>
        <taxon>Periconia</taxon>
    </lineage>
</organism>
<keyword evidence="2" id="KW-0812">Transmembrane</keyword>
<reference evidence="3 4" key="1">
    <citation type="journal article" date="2018" name="Sci. Rep.">
        <title>Comparative genomics provides insights into the lifestyle and reveals functional heterogeneity of dark septate endophytic fungi.</title>
        <authorList>
            <person name="Knapp D.G."/>
            <person name="Nemeth J.B."/>
            <person name="Barry K."/>
            <person name="Hainaut M."/>
            <person name="Henrissat B."/>
            <person name="Johnson J."/>
            <person name="Kuo A."/>
            <person name="Lim J.H.P."/>
            <person name="Lipzen A."/>
            <person name="Nolan M."/>
            <person name="Ohm R.A."/>
            <person name="Tamas L."/>
            <person name="Grigoriev I.V."/>
            <person name="Spatafora J.W."/>
            <person name="Nagy L.G."/>
            <person name="Kovacs G.M."/>
        </authorList>
    </citation>
    <scope>NUCLEOTIDE SEQUENCE [LARGE SCALE GENOMIC DNA]</scope>
    <source>
        <strain evidence="3 4">DSE2036</strain>
    </source>
</reference>
<dbReference type="OrthoDB" id="5428890at2759"/>
<evidence type="ECO:0000256" key="2">
    <source>
        <dbReference type="SAM" id="Phobius"/>
    </source>
</evidence>
<dbReference type="EMBL" id="KZ805781">
    <property type="protein sequence ID" value="PVH91782.1"/>
    <property type="molecule type" value="Genomic_DNA"/>
</dbReference>
<keyword evidence="2" id="KW-0472">Membrane</keyword>
<evidence type="ECO:0000256" key="1">
    <source>
        <dbReference type="SAM" id="MobiDB-lite"/>
    </source>
</evidence>